<dbReference type="CDD" id="cd02947">
    <property type="entry name" value="TRX_family"/>
    <property type="match status" value="1"/>
</dbReference>
<proteinExistence type="predicted"/>
<dbReference type="Gene3D" id="3.40.30.10">
    <property type="entry name" value="Glutaredoxin"/>
    <property type="match status" value="1"/>
</dbReference>
<dbReference type="InterPro" id="IPR017937">
    <property type="entry name" value="Thioredoxin_CS"/>
</dbReference>
<evidence type="ECO:0000259" key="2">
    <source>
        <dbReference type="Pfam" id="PF00085"/>
    </source>
</evidence>
<dbReference type="PROSITE" id="PS00194">
    <property type="entry name" value="THIOREDOXIN_1"/>
    <property type="match status" value="1"/>
</dbReference>
<evidence type="ECO:0000313" key="3">
    <source>
        <dbReference type="EMBL" id="OBS08548.1"/>
    </source>
</evidence>
<comment type="caution">
    <text evidence="3">The sequence shown here is derived from an EMBL/GenBank/DDBJ whole genome shotgun (WGS) entry which is preliminary data.</text>
</comment>
<evidence type="ECO:0000256" key="1">
    <source>
        <dbReference type="ARBA" id="ARBA00023284"/>
    </source>
</evidence>
<dbReference type="GO" id="GO:0015036">
    <property type="term" value="F:disulfide oxidoreductase activity"/>
    <property type="evidence" value="ECO:0007669"/>
    <property type="project" value="UniProtKB-ARBA"/>
</dbReference>
<dbReference type="OrthoDB" id="5295821at2"/>
<dbReference type="EMBL" id="JQSG02000006">
    <property type="protein sequence ID" value="OBS08548.1"/>
    <property type="molecule type" value="Genomic_DNA"/>
</dbReference>
<keyword evidence="1" id="KW-0676">Redox-active center</keyword>
<gene>
    <name evidence="3" type="ORF">Thpro_022798</name>
</gene>
<keyword evidence="4" id="KW-1185">Reference proteome</keyword>
<dbReference type="RefSeq" id="WP_052064441.1">
    <property type="nucleotide sequence ID" value="NZ_JQSG02000006.1"/>
</dbReference>
<name>A0A1A6C1W5_9GAMM</name>
<sequence length="115" mass="12711">MRMRFPVLTQFDFHHRLAETPGTALVLFTAPGCGACRRMRAALAALAPEHPEWRIFEVDAGQDLALTREFEVFHLPGLFLYRGGRYHAALEVASIPARVEAAVDALSAQPPEEAP</sequence>
<dbReference type="InterPro" id="IPR036249">
    <property type="entry name" value="Thioredoxin-like_sf"/>
</dbReference>
<evidence type="ECO:0000313" key="4">
    <source>
        <dbReference type="Proteomes" id="UP000029273"/>
    </source>
</evidence>
<dbReference type="InterPro" id="IPR013766">
    <property type="entry name" value="Thioredoxin_domain"/>
</dbReference>
<accession>A0A1A6C1W5</accession>
<protein>
    <recommendedName>
        <fullName evidence="2">Thioredoxin domain-containing protein</fullName>
    </recommendedName>
</protein>
<dbReference type="Proteomes" id="UP000029273">
    <property type="component" value="Unassembled WGS sequence"/>
</dbReference>
<feature type="domain" description="Thioredoxin" evidence="2">
    <location>
        <begin position="7"/>
        <end position="92"/>
    </location>
</feature>
<dbReference type="AlphaFoldDB" id="A0A1A6C1W5"/>
<organism evidence="3 4">
    <name type="scientific">Acidihalobacter prosperus</name>
    <dbReference type="NCBI Taxonomy" id="160660"/>
    <lineage>
        <taxon>Bacteria</taxon>
        <taxon>Pseudomonadati</taxon>
        <taxon>Pseudomonadota</taxon>
        <taxon>Gammaproteobacteria</taxon>
        <taxon>Chromatiales</taxon>
        <taxon>Ectothiorhodospiraceae</taxon>
        <taxon>Acidihalobacter</taxon>
    </lineage>
</organism>
<dbReference type="Pfam" id="PF00085">
    <property type="entry name" value="Thioredoxin"/>
    <property type="match status" value="1"/>
</dbReference>
<dbReference type="STRING" id="160660.BJI67_12515"/>
<reference evidence="3 4" key="1">
    <citation type="journal article" date="2014" name="Genome Announc.">
        <title>Draft Genome Sequence of the Iron-Oxidizing, Acidophilic, and Halotolerant 'Thiobacillus prosperus' Type Strain DSM 5130.</title>
        <authorList>
            <person name="Ossandon F.J."/>
            <person name="Cardenas J.P."/>
            <person name="Corbett M."/>
            <person name="Quatrini R."/>
            <person name="Holmes D.S."/>
            <person name="Watkin E."/>
        </authorList>
    </citation>
    <scope>NUCLEOTIDE SEQUENCE [LARGE SCALE GENOMIC DNA]</scope>
    <source>
        <strain evidence="3 4">DSM 5130</strain>
    </source>
</reference>
<dbReference type="SUPFAM" id="SSF52833">
    <property type="entry name" value="Thioredoxin-like"/>
    <property type="match status" value="1"/>
</dbReference>